<dbReference type="PANTHER" id="PTHR33937:SF2">
    <property type="entry name" value="DINITROGENASE IRON-MOLYBDENUM COFACTOR BIOSYNTHESIS DOMAIN-CONTAINING PROTEIN"/>
    <property type="match status" value="1"/>
</dbReference>
<dbReference type="SUPFAM" id="SSF53146">
    <property type="entry name" value="Nitrogenase accessory factor-like"/>
    <property type="match status" value="1"/>
</dbReference>
<dbReference type="Pfam" id="PF02579">
    <property type="entry name" value="Nitro_FeMo-Co"/>
    <property type="match status" value="1"/>
</dbReference>
<dbReference type="AlphaFoldDB" id="A0A150JNQ9"/>
<proteinExistence type="predicted"/>
<dbReference type="InterPro" id="IPR003731">
    <property type="entry name" value="Di-Nase_FeMo-co_biosynth"/>
</dbReference>
<dbReference type="Gene3D" id="3.30.420.130">
    <property type="entry name" value="Dinitrogenase iron-molybdenum cofactor biosynthesis domain"/>
    <property type="match status" value="1"/>
</dbReference>
<organism evidence="1">
    <name type="scientific">Candidatus Methanofastidiosum methylothiophilum</name>
    <dbReference type="NCBI Taxonomy" id="1705564"/>
    <lineage>
        <taxon>Archaea</taxon>
        <taxon>Methanobacteriati</taxon>
        <taxon>Methanobacteriota</taxon>
        <taxon>Stenosarchaea group</taxon>
        <taxon>Candidatus Methanofastidiosia</taxon>
        <taxon>Candidatus Methanofastidiosales</taxon>
        <taxon>Candidatus Methanofastidiosaceae</taxon>
        <taxon>Candidatus Methanofastidiosum</taxon>
    </lineage>
</organism>
<dbReference type="InterPro" id="IPR051840">
    <property type="entry name" value="NifX/NifY_domain"/>
</dbReference>
<dbReference type="InterPro" id="IPR036105">
    <property type="entry name" value="DiNase_FeMo-co_biosyn_sf"/>
</dbReference>
<comment type="caution">
    <text evidence="1">The sequence shown here is derived from an EMBL/GenBank/DDBJ whole genome shotgun (WGS) entry which is preliminary data.</text>
</comment>
<reference evidence="1" key="1">
    <citation type="journal article" date="2016" name="ISME J.">
        <title>Chasing the elusive Euryarchaeota class WSA2: genomes reveal a uniquely fastidious methyl-reducing methanogen.</title>
        <authorList>
            <person name="Nobu M.K."/>
            <person name="Narihiro T."/>
            <person name="Kuroda K."/>
            <person name="Mei R."/>
            <person name="Liu W.T."/>
        </authorList>
    </citation>
    <scope>NUCLEOTIDE SEQUENCE [LARGE SCALE GENOMIC DNA]</scope>
    <source>
        <strain evidence="1">ADurb1213_Bin02801</strain>
    </source>
</reference>
<protein>
    <submittedName>
        <fullName evidence="1">Dinitrogenase iron-molybdenum cofactor</fullName>
    </submittedName>
</protein>
<accession>A0A150JNQ9</accession>
<dbReference type="PANTHER" id="PTHR33937">
    <property type="entry name" value="IRON-MOLYBDENUM PROTEIN-RELATED-RELATED"/>
    <property type="match status" value="1"/>
</dbReference>
<gene>
    <name evidence="1" type="ORF">APG09_00200</name>
</gene>
<name>A0A150JNQ9_9EURY</name>
<dbReference type="EMBL" id="LNJE01000002">
    <property type="protein sequence ID" value="KYC58454.1"/>
    <property type="molecule type" value="Genomic_DNA"/>
</dbReference>
<evidence type="ECO:0000313" key="1">
    <source>
        <dbReference type="EMBL" id="KYC58454.1"/>
    </source>
</evidence>
<sequence length="125" mass="14155">MNNYSYRGVTMKVAIATDDKLTISHHFGRTLGFRVFEIKDNKIVGEEYRENIGKNNGQCGSCDHSSMIANIKDCDLVVCYGMGQGIYNDLVRHNIKAVITEEETVDNAIICLMKDDLVNRLDRLH</sequence>
<accession>A0A150JKD3</accession>
<dbReference type="CDD" id="cd00562">
    <property type="entry name" value="NifX_NifB"/>
    <property type="match status" value="1"/>
</dbReference>